<dbReference type="EnsemblMetazoa" id="XM_017128353.1">
    <property type="protein sequence ID" value="XP_016983842.1"/>
    <property type="gene ID" value="LOC108047934"/>
</dbReference>
<dbReference type="GeneID" id="108047934"/>
<dbReference type="PANTHER" id="PTHR20898">
    <property type="entry name" value="DAEDALUS ON 3-RELATED-RELATED"/>
    <property type="match status" value="1"/>
</dbReference>
<proteinExistence type="predicted"/>
<dbReference type="Proteomes" id="UP001652680">
    <property type="component" value="Unassembled WGS sequence"/>
</dbReference>
<feature type="signal peptide" evidence="1">
    <location>
        <begin position="1"/>
        <end position="15"/>
    </location>
</feature>
<protein>
    <submittedName>
        <fullName evidence="4">Uncharacterized protein LOC108047934</fullName>
    </submittedName>
</protein>
<dbReference type="SMART" id="SM00697">
    <property type="entry name" value="DM8"/>
    <property type="match status" value="1"/>
</dbReference>
<dbReference type="PANTHER" id="PTHR20898:SF0">
    <property type="entry name" value="DAEDALUS ON 3-RELATED"/>
    <property type="match status" value="1"/>
</dbReference>
<dbReference type="Pfam" id="PF06477">
    <property type="entry name" value="DUF1091"/>
    <property type="match status" value="1"/>
</dbReference>
<evidence type="ECO:0000313" key="3">
    <source>
        <dbReference type="Proteomes" id="UP001652680"/>
    </source>
</evidence>
<accession>A0A6P4F0B1</accession>
<organism evidence="4">
    <name type="scientific">Drosophila rhopaloa</name>
    <name type="common">Fruit fly</name>
    <dbReference type="NCBI Taxonomy" id="1041015"/>
    <lineage>
        <taxon>Eukaryota</taxon>
        <taxon>Metazoa</taxon>
        <taxon>Ecdysozoa</taxon>
        <taxon>Arthropoda</taxon>
        <taxon>Hexapoda</taxon>
        <taxon>Insecta</taxon>
        <taxon>Pterygota</taxon>
        <taxon>Neoptera</taxon>
        <taxon>Endopterygota</taxon>
        <taxon>Diptera</taxon>
        <taxon>Brachycera</taxon>
        <taxon>Muscomorpha</taxon>
        <taxon>Ephydroidea</taxon>
        <taxon>Drosophilidae</taxon>
        <taxon>Drosophila</taxon>
        <taxon>Sophophora</taxon>
    </lineage>
</organism>
<keyword evidence="3" id="KW-1185">Reference proteome</keyword>
<keyword evidence="1" id="KW-0732">Signal</keyword>
<dbReference type="InterPro" id="IPR010512">
    <property type="entry name" value="DUF1091"/>
</dbReference>
<dbReference type="AlphaFoldDB" id="A0A6P4F0B1"/>
<sequence>MFLLLISLGPIPIQGDVEFNNVLCLVRDRKFMDFEYCYLKSVNRTYKYLSVKTKFHHFPIDNGEVRFQLTRRENGRVLYKFDFKVDACKFLRDRQNVVANLAFQTFEHYSNMNHTCPYDHDIIVDKLPVQHVNGVVQAIIPDGRYLSNSTFRVGGIPRLDILVYFSKS</sequence>
<evidence type="ECO:0000313" key="2">
    <source>
        <dbReference type="EnsemblMetazoa" id="XP_016983842.1"/>
    </source>
</evidence>
<name>A0A6P4F0B1_DRORH</name>
<feature type="chain" id="PRO_5028184398" evidence="1">
    <location>
        <begin position="16"/>
        <end position="168"/>
    </location>
</feature>
<reference evidence="4" key="2">
    <citation type="submission" date="2025-04" db="UniProtKB">
        <authorList>
            <consortium name="RefSeq"/>
        </authorList>
    </citation>
    <scope>IDENTIFICATION</scope>
</reference>
<dbReference type="OrthoDB" id="7845501at2759"/>
<evidence type="ECO:0000313" key="4">
    <source>
        <dbReference type="RefSeq" id="XP_016983842.1"/>
    </source>
</evidence>
<reference evidence="2" key="3">
    <citation type="submission" date="2025-05" db="UniProtKB">
        <authorList>
            <consortium name="EnsemblMetazoa"/>
        </authorList>
    </citation>
    <scope>IDENTIFICATION</scope>
</reference>
<dbReference type="RefSeq" id="XP_016983842.1">
    <property type="nucleotide sequence ID" value="XM_017128353.1"/>
</dbReference>
<evidence type="ECO:0000256" key="1">
    <source>
        <dbReference type="SAM" id="SignalP"/>
    </source>
</evidence>
<gene>
    <name evidence="4" type="primary">LOC108047934</name>
    <name evidence="2" type="synonym">108047934</name>
</gene>
<reference evidence="3" key="1">
    <citation type="journal article" date="2021" name="Elife">
        <title>Highly contiguous assemblies of 101 drosophilid genomes.</title>
        <authorList>
            <person name="Kim B.Y."/>
            <person name="Wang J.R."/>
            <person name="Miller D.E."/>
            <person name="Barmina O."/>
            <person name="Delaney E."/>
            <person name="Thompson A."/>
            <person name="Comeault A.A."/>
            <person name="Peede D."/>
            <person name="D'Agostino E.R."/>
            <person name="Pelaez J."/>
            <person name="Aguilar J.M."/>
            <person name="Haji D."/>
            <person name="Matsunaga T."/>
            <person name="Armstrong E.E."/>
            <person name="Zych M."/>
            <person name="Ogawa Y."/>
            <person name="Stamenkovic-Radak M."/>
            <person name="Jelic M."/>
            <person name="Veselinovic M.S."/>
            <person name="Tanaskovic M."/>
            <person name="Eric P."/>
            <person name="Gao J.J."/>
            <person name="Katoh T.K."/>
            <person name="Toda M.J."/>
            <person name="Watabe H."/>
            <person name="Watada M."/>
            <person name="Davis J.S."/>
            <person name="Moyle L.C."/>
            <person name="Manoli G."/>
            <person name="Bertolini E."/>
            <person name="Kostal V."/>
            <person name="Hawley R.S."/>
            <person name="Takahashi A."/>
            <person name="Jones C.D."/>
            <person name="Price D.K."/>
            <person name="Whiteman N."/>
            <person name="Kopp A."/>
            <person name="Matute D.R."/>
            <person name="Petrov D.A."/>
        </authorList>
    </citation>
    <scope>NUCLEOTIDE SEQUENCE [LARGE SCALE GENOMIC DNA]</scope>
</reference>